<dbReference type="STRING" id="22663.A0A2I0HL35"/>
<gene>
    <name evidence="1" type="ORF">CRG98_047192</name>
</gene>
<dbReference type="OrthoDB" id="2013913at2759"/>
<reference evidence="1 2" key="1">
    <citation type="submission" date="2017-11" db="EMBL/GenBank/DDBJ databases">
        <title>De-novo sequencing of pomegranate (Punica granatum L.) genome.</title>
        <authorList>
            <person name="Akparov Z."/>
            <person name="Amiraslanov A."/>
            <person name="Hajiyeva S."/>
            <person name="Abbasov M."/>
            <person name="Kaur K."/>
            <person name="Hamwieh A."/>
            <person name="Solovyev V."/>
            <person name="Salamov A."/>
            <person name="Braich B."/>
            <person name="Kosarev P."/>
            <person name="Mahmoud A."/>
            <person name="Hajiyev E."/>
            <person name="Babayeva S."/>
            <person name="Izzatullayeva V."/>
            <person name="Mammadov A."/>
            <person name="Mammadov A."/>
            <person name="Sharifova S."/>
            <person name="Ojaghi J."/>
            <person name="Eynullazada K."/>
            <person name="Bayramov B."/>
            <person name="Abdulazimova A."/>
            <person name="Shahmuradov I."/>
        </authorList>
    </citation>
    <scope>NUCLEOTIDE SEQUENCE [LARGE SCALE GENOMIC DNA]</scope>
    <source>
        <strain evidence="2">cv. AG2017</strain>
        <tissue evidence="1">Leaf</tissue>
    </source>
</reference>
<evidence type="ECO:0000313" key="2">
    <source>
        <dbReference type="Proteomes" id="UP000233551"/>
    </source>
</evidence>
<organism evidence="1 2">
    <name type="scientific">Punica granatum</name>
    <name type="common">Pomegranate</name>
    <dbReference type="NCBI Taxonomy" id="22663"/>
    <lineage>
        <taxon>Eukaryota</taxon>
        <taxon>Viridiplantae</taxon>
        <taxon>Streptophyta</taxon>
        <taxon>Embryophyta</taxon>
        <taxon>Tracheophyta</taxon>
        <taxon>Spermatophyta</taxon>
        <taxon>Magnoliopsida</taxon>
        <taxon>eudicotyledons</taxon>
        <taxon>Gunneridae</taxon>
        <taxon>Pentapetalae</taxon>
        <taxon>rosids</taxon>
        <taxon>malvids</taxon>
        <taxon>Myrtales</taxon>
        <taxon>Lythraceae</taxon>
        <taxon>Punica</taxon>
    </lineage>
</organism>
<name>A0A2I0HL35_PUNGR</name>
<evidence type="ECO:0000313" key="1">
    <source>
        <dbReference type="EMBL" id="PKI32429.1"/>
    </source>
</evidence>
<dbReference type="EMBL" id="PGOL01007665">
    <property type="protein sequence ID" value="PKI32429.1"/>
    <property type="molecule type" value="Genomic_DNA"/>
</dbReference>
<sequence length="161" mass="17657">MAFRATKLWRSLSRRLNPHGNATTFATSTAPKMKTFPPASGEGGLKRSAMGHALAVPIYVAIGMIVLQLSFGIHTAMQQLSCSPGVRVKKSRRETLPEVVEPEVVAEESEKFLTKSFFRKVAHIQDFDTGETVVPNQASKDAFAHRPKIETLKSVGVDPRP</sequence>
<dbReference type="Proteomes" id="UP000233551">
    <property type="component" value="Unassembled WGS sequence"/>
</dbReference>
<dbReference type="PANTHER" id="PTHR33919">
    <property type="entry name" value="OS09G0127700 PROTEIN"/>
    <property type="match status" value="1"/>
</dbReference>
<dbReference type="GeneID" id="116194936"/>
<proteinExistence type="predicted"/>
<protein>
    <submittedName>
        <fullName evidence="1">Uncharacterized protein</fullName>
    </submittedName>
</protein>
<dbReference type="PANTHER" id="PTHR33919:SF11">
    <property type="entry name" value="EXPRESSED PROTEIN"/>
    <property type="match status" value="1"/>
</dbReference>
<dbReference type="AlphaFoldDB" id="A0A2I0HL35"/>
<accession>A0A2I0HL35</accession>
<keyword evidence="2" id="KW-1185">Reference proteome</keyword>
<comment type="caution">
    <text evidence="1">The sequence shown here is derived from an EMBL/GenBank/DDBJ whole genome shotgun (WGS) entry which is preliminary data.</text>
</comment>